<organism evidence="2">
    <name type="scientific">marine sediment metagenome</name>
    <dbReference type="NCBI Taxonomy" id="412755"/>
    <lineage>
        <taxon>unclassified sequences</taxon>
        <taxon>metagenomes</taxon>
        <taxon>ecological metagenomes</taxon>
    </lineage>
</organism>
<dbReference type="AlphaFoldDB" id="A0A0F9H8C4"/>
<comment type="caution">
    <text evidence="2">The sequence shown here is derived from an EMBL/GenBank/DDBJ whole genome shotgun (WGS) entry which is preliminary data.</text>
</comment>
<reference evidence="2" key="1">
    <citation type="journal article" date="2015" name="Nature">
        <title>Complex archaea that bridge the gap between prokaryotes and eukaryotes.</title>
        <authorList>
            <person name="Spang A."/>
            <person name="Saw J.H."/>
            <person name="Jorgensen S.L."/>
            <person name="Zaremba-Niedzwiedzka K."/>
            <person name="Martijn J."/>
            <person name="Lind A.E."/>
            <person name="van Eijk R."/>
            <person name="Schleper C."/>
            <person name="Guy L."/>
            <person name="Ettema T.J."/>
        </authorList>
    </citation>
    <scope>NUCLEOTIDE SEQUENCE</scope>
</reference>
<protein>
    <submittedName>
        <fullName evidence="2">Uncharacterized protein</fullName>
    </submittedName>
</protein>
<name>A0A0F9H8C4_9ZZZZ</name>
<sequence length="79" mass="9109">MHDALIKRMNEVLDDIEEIIDFHVEDIDSNPELIDIVIRGRLKTDLSRPQNKKDPAADYDRAMKGLTPCTQYNHTSSKN</sequence>
<gene>
    <name evidence="2" type="ORF">LCGC14_1816400</name>
</gene>
<evidence type="ECO:0000313" key="2">
    <source>
        <dbReference type="EMBL" id="KKL99241.1"/>
    </source>
</evidence>
<feature type="compositionally biased region" description="Polar residues" evidence="1">
    <location>
        <begin position="68"/>
        <end position="79"/>
    </location>
</feature>
<feature type="compositionally biased region" description="Basic and acidic residues" evidence="1">
    <location>
        <begin position="45"/>
        <end position="63"/>
    </location>
</feature>
<evidence type="ECO:0000256" key="1">
    <source>
        <dbReference type="SAM" id="MobiDB-lite"/>
    </source>
</evidence>
<feature type="region of interest" description="Disordered" evidence="1">
    <location>
        <begin position="45"/>
        <end position="79"/>
    </location>
</feature>
<accession>A0A0F9H8C4</accession>
<dbReference type="EMBL" id="LAZR01017723">
    <property type="protein sequence ID" value="KKL99241.1"/>
    <property type="molecule type" value="Genomic_DNA"/>
</dbReference>
<proteinExistence type="predicted"/>